<dbReference type="PROSITE" id="PS51257">
    <property type="entry name" value="PROKAR_LIPOPROTEIN"/>
    <property type="match status" value="1"/>
</dbReference>
<protein>
    <recommendedName>
        <fullName evidence="4">Entericidin</fullName>
    </recommendedName>
</protein>
<evidence type="ECO:0008006" key="4">
    <source>
        <dbReference type="Google" id="ProtNLM"/>
    </source>
</evidence>
<sequence>MKTKPYILLTFLFAGSLTLAACEQSGTTEKTGITTTEDMVEGADGGLDSLNAEADTSATITSDTLSLQ</sequence>
<comment type="caution">
    <text evidence="2">The sequence shown here is derived from an EMBL/GenBank/DDBJ whole genome shotgun (WGS) entry which is preliminary data.</text>
</comment>
<keyword evidence="1" id="KW-0732">Signal</keyword>
<evidence type="ECO:0000313" key="3">
    <source>
        <dbReference type="Proteomes" id="UP001501844"/>
    </source>
</evidence>
<reference evidence="3" key="1">
    <citation type="journal article" date="2019" name="Int. J. Syst. Evol. Microbiol.">
        <title>The Global Catalogue of Microorganisms (GCM) 10K type strain sequencing project: providing services to taxonomists for standard genome sequencing and annotation.</title>
        <authorList>
            <consortium name="The Broad Institute Genomics Platform"/>
            <consortium name="The Broad Institute Genome Sequencing Center for Infectious Disease"/>
            <person name="Wu L."/>
            <person name="Ma J."/>
        </authorList>
    </citation>
    <scope>NUCLEOTIDE SEQUENCE [LARGE SCALE GENOMIC DNA]</scope>
    <source>
        <strain evidence="3">JCM 17917</strain>
    </source>
</reference>
<gene>
    <name evidence="2" type="ORF">GCM10023183_07890</name>
</gene>
<feature type="signal peptide" evidence="1">
    <location>
        <begin position="1"/>
        <end position="20"/>
    </location>
</feature>
<dbReference type="Proteomes" id="UP001501844">
    <property type="component" value="Unassembled WGS sequence"/>
</dbReference>
<feature type="chain" id="PRO_5045511545" description="Entericidin" evidence="1">
    <location>
        <begin position="21"/>
        <end position="68"/>
    </location>
</feature>
<evidence type="ECO:0000256" key="1">
    <source>
        <dbReference type="SAM" id="SignalP"/>
    </source>
</evidence>
<dbReference type="RefSeq" id="WP_345162560.1">
    <property type="nucleotide sequence ID" value="NZ_BAABGX010000001.1"/>
</dbReference>
<dbReference type="EMBL" id="BAABGX010000001">
    <property type="protein sequence ID" value="GAA4299058.1"/>
    <property type="molecule type" value="Genomic_DNA"/>
</dbReference>
<evidence type="ECO:0000313" key="2">
    <source>
        <dbReference type="EMBL" id="GAA4299058.1"/>
    </source>
</evidence>
<accession>A0ABP8FAI7</accession>
<keyword evidence="3" id="KW-1185">Reference proteome</keyword>
<organism evidence="2 3">
    <name type="scientific">Nibribacter koreensis</name>
    <dbReference type="NCBI Taxonomy" id="1084519"/>
    <lineage>
        <taxon>Bacteria</taxon>
        <taxon>Pseudomonadati</taxon>
        <taxon>Bacteroidota</taxon>
        <taxon>Cytophagia</taxon>
        <taxon>Cytophagales</taxon>
        <taxon>Hymenobacteraceae</taxon>
        <taxon>Nibribacter</taxon>
    </lineage>
</organism>
<name>A0ABP8FAI7_9BACT</name>
<proteinExistence type="predicted"/>